<protein>
    <submittedName>
        <fullName evidence="1">Uncharacterized protein</fullName>
    </submittedName>
</protein>
<keyword evidence="2" id="KW-1185">Reference proteome</keyword>
<feature type="non-terminal residue" evidence="1">
    <location>
        <position position="154"/>
    </location>
</feature>
<dbReference type="AlphaFoldDB" id="A0A3N0CX78"/>
<dbReference type="EMBL" id="RJTM01000211">
    <property type="protein sequence ID" value="RNL68055.1"/>
    <property type="molecule type" value="Genomic_DNA"/>
</dbReference>
<comment type="caution">
    <text evidence="1">The sequence shown here is derived from an EMBL/GenBank/DDBJ whole genome shotgun (WGS) entry which is preliminary data.</text>
</comment>
<accession>A0A3N0CX78</accession>
<evidence type="ECO:0000313" key="2">
    <source>
        <dbReference type="Proteomes" id="UP000267469"/>
    </source>
</evidence>
<organism evidence="1 2">
    <name type="scientific">Sinomicrobium pectinilyticum</name>
    <dbReference type="NCBI Taxonomy" id="1084421"/>
    <lineage>
        <taxon>Bacteria</taxon>
        <taxon>Pseudomonadati</taxon>
        <taxon>Bacteroidota</taxon>
        <taxon>Flavobacteriia</taxon>
        <taxon>Flavobacteriales</taxon>
        <taxon>Flavobacteriaceae</taxon>
        <taxon>Sinomicrobium</taxon>
    </lineage>
</organism>
<gene>
    <name evidence="1" type="ORF">ED312_23320</name>
</gene>
<dbReference type="Proteomes" id="UP000267469">
    <property type="component" value="Unassembled WGS sequence"/>
</dbReference>
<name>A0A3N0CX78_SINP1</name>
<proteinExistence type="predicted"/>
<reference evidence="1 2" key="1">
    <citation type="submission" date="2018-10" db="EMBL/GenBank/DDBJ databases">
        <title>Sinomicrobium pectinilyticum sp. nov., a pectinase-producing bacterium isolated from alkaline and saline soil, and emended description of the genus Sinomicrobium.</title>
        <authorList>
            <person name="Cheng B."/>
            <person name="Li C."/>
            <person name="Lai Q."/>
            <person name="Du M."/>
            <person name="Shao Z."/>
            <person name="Xu P."/>
            <person name="Yang C."/>
        </authorList>
    </citation>
    <scope>NUCLEOTIDE SEQUENCE [LARGE SCALE GENOMIC DNA]</scope>
    <source>
        <strain evidence="1 2">5DNS001</strain>
    </source>
</reference>
<evidence type="ECO:0000313" key="1">
    <source>
        <dbReference type="EMBL" id="RNL68055.1"/>
    </source>
</evidence>
<sequence>MFYAQNNVFPSSGNVGIGDTNPNSALVVGNNFGANISGSSAGNAIFGSNLAVIQGGDNHNKLFTPTSHTGNYGYSGIRSSWGKLFFYTGSGNTIAGEVIAPQPRVFINEYGNMGVGTVNPGTWKLAVNGNIRAKEIKVETGWSDFVFEDSYNLP</sequence>